<dbReference type="Proteomes" id="UP000095287">
    <property type="component" value="Unplaced"/>
</dbReference>
<evidence type="ECO:0000313" key="1">
    <source>
        <dbReference type="Proteomes" id="UP000095287"/>
    </source>
</evidence>
<reference evidence="2" key="1">
    <citation type="submission" date="2016-11" db="UniProtKB">
        <authorList>
            <consortium name="WormBaseParasite"/>
        </authorList>
    </citation>
    <scope>IDENTIFICATION</scope>
</reference>
<protein>
    <submittedName>
        <fullName evidence="2">Ovule protein</fullName>
    </submittedName>
</protein>
<evidence type="ECO:0000313" key="2">
    <source>
        <dbReference type="WBParaSite" id="L893_g26021.t1"/>
    </source>
</evidence>
<sequence>MWTKIIIESKSRSLTYRHVPCFSLQFIRHSALRHQPFYAILFSSFAELEIDRYGKHLLSTCVAKTNLFCLLRMA</sequence>
<keyword evidence="1" id="KW-1185">Reference proteome</keyword>
<organism evidence="1 2">
    <name type="scientific">Steinernema glaseri</name>
    <dbReference type="NCBI Taxonomy" id="37863"/>
    <lineage>
        <taxon>Eukaryota</taxon>
        <taxon>Metazoa</taxon>
        <taxon>Ecdysozoa</taxon>
        <taxon>Nematoda</taxon>
        <taxon>Chromadorea</taxon>
        <taxon>Rhabditida</taxon>
        <taxon>Tylenchina</taxon>
        <taxon>Panagrolaimomorpha</taxon>
        <taxon>Strongyloidoidea</taxon>
        <taxon>Steinernematidae</taxon>
        <taxon>Steinernema</taxon>
    </lineage>
</organism>
<name>A0A1I7ZFU4_9BILA</name>
<proteinExistence type="predicted"/>
<accession>A0A1I7ZFU4</accession>
<dbReference type="AlphaFoldDB" id="A0A1I7ZFU4"/>
<dbReference type="WBParaSite" id="L893_g26021.t1">
    <property type="protein sequence ID" value="L893_g26021.t1"/>
    <property type="gene ID" value="L893_g26021"/>
</dbReference>